<proteinExistence type="predicted"/>
<keyword evidence="2" id="KW-1185">Reference proteome</keyword>
<name>A0A024GAN1_9STRA</name>
<organism evidence="1 2">
    <name type="scientific">Albugo candida</name>
    <dbReference type="NCBI Taxonomy" id="65357"/>
    <lineage>
        <taxon>Eukaryota</taxon>
        <taxon>Sar</taxon>
        <taxon>Stramenopiles</taxon>
        <taxon>Oomycota</taxon>
        <taxon>Peronosporomycetes</taxon>
        <taxon>Albuginales</taxon>
        <taxon>Albuginaceae</taxon>
        <taxon>Albugo</taxon>
    </lineage>
</organism>
<evidence type="ECO:0000313" key="1">
    <source>
        <dbReference type="EMBL" id="CCI43610.1"/>
    </source>
</evidence>
<evidence type="ECO:0000313" key="2">
    <source>
        <dbReference type="Proteomes" id="UP000053237"/>
    </source>
</evidence>
<dbReference type="Proteomes" id="UP000053237">
    <property type="component" value="Unassembled WGS sequence"/>
</dbReference>
<dbReference type="InParanoid" id="A0A024GAN1"/>
<dbReference type="AlphaFoldDB" id="A0A024GAN1"/>
<sequence>MWNHSQKRFCFLYLYYWIHLSREHELPSLNLYVTTTAILKLSCRVQKCAGFICPFGKLEGEFIELSIQCSSFSNPVKSPLIDDIMSRIVLLTKTKLHAIQLMHVFRKLLRFQHCGTLHVRLEFNRQRKTNE</sequence>
<comment type="caution">
    <text evidence="1">The sequence shown here is derived from an EMBL/GenBank/DDBJ whole genome shotgun (WGS) entry which is preliminary data.</text>
</comment>
<accession>A0A024GAN1</accession>
<reference evidence="1 2" key="1">
    <citation type="submission" date="2012-05" db="EMBL/GenBank/DDBJ databases">
        <title>Recombination and specialization in a pathogen metapopulation.</title>
        <authorList>
            <person name="Gardiner A."/>
            <person name="Kemen E."/>
            <person name="Schultz-Larsen T."/>
            <person name="MacLean D."/>
            <person name="Van Oosterhout C."/>
            <person name="Jones J.D.G."/>
        </authorList>
    </citation>
    <scope>NUCLEOTIDE SEQUENCE [LARGE SCALE GENOMIC DNA]</scope>
    <source>
        <strain evidence="1 2">Ac Nc2</strain>
    </source>
</reference>
<gene>
    <name evidence="1" type="ORF">BN9_043940</name>
</gene>
<protein>
    <submittedName>
        <fullName evidence="1">Uncharacterized protein</fullName>
    </submittedName>
</protein>
<dbReference type="EMBL" id="CAIX01000052">
    <property type="protein sequence ID" value="CCI43610.1"/>
    <property type="molecule type" value="Genomic_DNA"/>
</dbReference>